<dbReference type="PROSITE" id="PS50112">
    <property type="entry name" value="PAS"/>
    <property type="match status" value="1"/>
</dbReference>
<gene>
    <name evidence="2" type="ORF">BBC27_01975</name>
</gene>
<accession>A0A1B9BVU7</accession>
<reference evidence="2 3" key="1">
    <citation type="submission" date="2016-07" db="EMBL/GenBank/DDBJ databases">
        <title>Draft genome of a psychrotolerant acidophile Acidithiobacillus ferrivorans strain YL15.</title>
        <authorList>
            <person name="Peng T."/>
            <person name="Ma L."/>
            <person name="Nan M."/>
            <person name="An N."/>
            <person name="Wang M."/>
            <person name="Qiu G."/>
            <person name="Zeng W."/>
        </authorList>
    </citation>
    <scope>NUCLEOTIDE SEQUENCE [LARGE SCALE GENOMIC DNA]</scope>
    <source>
        <strain evidence="2 3">YL15</strain>
    </source>
</reference>
<evidence type="ECO:0000313" key="3">
    <source>
        <dbReference type="Proteomes" id="UP000093129"/>
    </source>
</evidence>
<dbReference type="EMBL" id="MASQ01000124">
    <property type="protein sequence ID" value="OCB01814.1"/>
    <property type="molecule type" value="Genomic_DNA"/>
</dbReference>
<comment type="caution">
    <text evidence="2">The sequence shown here is derived from an EMBL/GenBank/DDBJ whole genome shotgun (WGS) entry which is preliminary data.</text>
</comment>
<evidence type="ECO:0000313" key="2">
    <source>
        <dbReference type="EMBL" id="OCB01814.1"/>
    </source>
</evidence>
<protein>
    <recommendedName>
        <fullName evidence="1">PAS domain-containing protein</fullName>
    </recommendedName>
</protein>
<evidence type="ECO:0000259" key="1">
    <source>
        <dbReference type="PROSITE" id="PS50112"/>
    </source>
</evidence>
<feature type="domain" description="PAS" evidence="1">
    <location>
        <begin position="13"/>
        <end position="63"/>
    </location>
</feature>
<dbReference type="InterPro" id="IPR000014">
    <property type="entry name" value="PAS"/>
</dbReference>
<organism evidence="2 3">
    <name type="scientific">Acidithiobacillus ferrivorans</name>
    <dbReference type="NCBI Taxonomy" id="160808"/>
    <lineage>
        <taxon>Bacteria</taxon>
        <taxon>Pseudomonadati</taxon>
        <taxon>Pseudomonadota</taxon>
        <taxon>Acidithiobacillia</taxon>
        <taxon>Acidithiobacillales</taxon>
        <taxon>Acidithiobacillaceae</taxon>
        <taxon>Acidithiobacillus</taxon>
    </lineage>
</organism>
<dbReference type="SUPFAM" id="SSF55785">
    <property type="entry name" value="PYP-like sensor domain (PAS domain)"/>
    <property type="match status" value="1"/>
</dbReference>
<proteinExistence type="predicted"/>
<name>A0A1B9BVU7_9PROT</name>
<sequence>MHSTTEYQQAETKLKLFRALLDNSSDTIEVLDPVTLRFLDINTTGCLALGYTREELLSMSITT</sequence>
<dbReference type="AlphaFoldDB" id="A0A1B9BVU7"/>
<dbReference type="NCBIfam" id="TIGR00229">
    <property type="entry name" value="sensory_box"/>
    <property type="match status" value="1"/>
</dbReference>
<dbReference type="RefSeq" id="WP_065414065.1">
    <property type="nucleotide sequence ID" value="NZ_MASQ01000124.1"/>
</dbReference>
<dbReference type="InterPro" id="IPR035965">
    <property type="entry name" value="PAS-like_dom_sf"/>
</dbReference>
<dbReference type="Gene3D" id="3.30.450.20">
    <property type="entry name" value="PAS domain"/>
    <property type="match status" value="1"/>
</dbReference>
<dbReference type="Proteomes" id="UP000093129">
    <property type="component" value="Unassembled WGS sequence"/>
</dbReference>